<dbReference type="Proteomes" id="UP000076532">
    <property type="component" value="Unassembled WGS sequence"/>
</dbReference>
<name>A0A166CZM7_9AGAM</name>
<dbReference type="EMBL" id="KV417621">
    <property type="protein sequence ID" value="KZP14166.1"/>
    <property type="molecule type" value="Genomic_DNA"/>
</dbReference>
<reference evidence="2 3" key="1">
    <citation type="journal article" date="2016" name="Mol. Biol. Evol.">
        <title>Comparative Genomics of Early-Diverging Mushroom-Forming Fungi Provides Insights into the Origins of Lignocellulose Decay Capabilities.</title>
        <authorList>
            <person name="Nagy L.G."/>
            <person name="Riley R."/>
            <person name="Tritt A."/>
            <person name="Adam C."/>
            <person name="Daum C."/>
            <person name="Floudas D."/>
            <person name="Sun H."/>
            <person name="Yadav J.S."/>
            <person name="Pangilinan J."/>
            <person name="Larsson K.H."/>
            <person name="Matsuura K."/>
            <person name="Barry K."/>
            <person name="Labutti K."/>
            <person name="Kuo R."/>
            <person name="Ohm R.A."/>
            <person name="Bhattacharya S.S."/>
            <person name="Shirouzu T."/>
            <person name="Yoshinaga Y."/>
            <person name="Martin F.M."/>
            <person name="Grigoriev I.V."/>
            <person name="Hibbett D.S."/>
        </authorList>
    </citation>
    <scope>NUCLEOTIDE SEQUENCE [LARGE SCALE GENOMIC DNA]</scope>
    <source>
        <strain evidence="2 3">CBS 109695</strain>
    </source>
</reference>
<protein>
    <submittedName>
        <fullName evidence="2">Uncharacterized protein</fullName>
    </submittedName>
</protein>
<feature type="region of interest" description="Disordered" evidence="1">
    <location>
        <begin position="20"/>
        <end position="63"/>
    </location>
</feature>
<accession>A0A166CZM7</accession>
<gene>
    <name evidence="2" type="ORF">FIBSPDRAFT_115981</name>
</gene>
<evidence type="ECO:0000313" key="3">
    <source>
        <dbReference type="Proteomes" id="UP000076532"/>
    </source>
</evidence>
<evidence type="ECO:0000313" key="2">
    <source>
        <dbReference type="EMBL" id="KZP14166.1"/>
    </source>
</evidence>
<dbReference type="AlphaFoldDB" id="A0A166CZM7"/>
<sequence length="161" mass="17097">MPETLSTDFTVFHYSHHPVDTRGSSADTPVSGGIIHITRPPRAAKSNARRSRSTRSSATKTKTVPSPFTWGKKLFCQTGGHRPFRGADKHVPRAVSGPAVASMWILDSGWALWAASRGEAGHGAQSQSAGCVLCSMFCVLCCGAWIGPAGIQAQLLMSVAF</sequence>
<feature type="compositionally biased region" description="Low complexity" evidence="1">
    <location>
        <begin position="54"/>
        <end position="63"/>
    </location>
</feature>
<proteinExistence type="predicted"/>
<keyword evidence="3" id="KW-1185">Reference proteome</keyword>
<evidence type="ECO:0000256" key="1">
    <source>
        <dbReference type="SAM" id="MobiDB-lite"/>
    </source>
</evidence>
<organism evidence="2 3">
    <name type="scientific">Athelia psychrophila</name>
    <dbReference type="NCBI Taxonomy" id="1759441"/>
    <lineage>
        <taxon>Eukaryota</taxon>
        <taxon>Fungi</taxon>
        <taxon>Dikarya</taxon>
        <taxon>Basidiomycota</taxon>
        <taxon>Agaricomycotina</taxon>
        <taxon>Agaricomycetes</taxon>
        <taxon>Agaricomycetidae</taxon>
        <taxon>Atheliales</taxon>
        <taxon>Atheliaceae</taxon>
        <taxon>Athelia</taxon>
    </lineage>
</organism>